<evidence type="ECO:0000259" key="2">
    <source>
        <dbReference type="Pfam" id="PF06742"/>
    </source>
</evidence>
<dbReference type="PANTHER" id="PTHR36509:SF2">
    <property type="entry name" value="BLL3101 PROTEIN"/>
    <property type="match status" value="1"/>
</dbReference>
<dbReference type="EMBL" id="WMIE01000038">
    <property type="protein sequence ID" value="MTH80271.1"/>
    <property type="molecule type" value="Genomic_DNA"/>
</dbReference>
<proteinExistence type="predicted"/>
<dbReference type="PANTHER" id="PTHR36509">
    <property type="entry name" value="BLL3101 PROTEIN"/>
    <property type="match status" value="1"/>
</dbReference>
<organism evidence="3 4">
    <name type="scientific">Paracoccus aestuariivivens</name>
    <dbReference type="NCBI Taxonomy" id="1820333"/>
    <lineage>
        <taxon>Bacteria</taxon>
        <taxon>Pseudomonadati</taxon>
        <taxon>Pseudomonadota</taxon>
        <taxon>Alphaproteobacteria</taxon>
        <taxon>Rhodobacterales</taxon>
        <taxon>Paracoccaceae</taxon>
        <taxon>Paracoccus</taxon>
    </lineage>
</organism>
<dbReference type="Proteomes" id="UP000478183">
    <property type="component" value="Unassembled WGS sequence"/>
</dbReference>
<feature type="non-terminal residue" evidence="3">
    <location>
        <position position="1"/>
    </location>
</feature>
<evidence type="ECO:0000313" key="3">
    <source>
        <dbReference type="EMBL" id="MTH80271.1"/>
    </source>
</evidence>
<name>A0A6L6JK65_9RHOB</name>
<dbReference type="AlphaFoldDB" id="A0A6L6JK65"/>
<dbReference type="InterPro" id="IPR037049">
    <property type="entry name" value="DUF1214_C_sf"/>
</dbReference>
<dbReference type="Gene3D" id="2.60.120.600">
    <property type="entry name" value="Domain of unknown function DUF1214, C-terminal domain"/>
    <property type="match status" value="1"/>
</dbReference>
<evidence type="ECO:0000256" key="1">
    <source>
        <dbReference type="SAM" id="MobiDB-lite"/>
    </source>
</evidence>
<reference evidence="3 4" key="1">
    <citation type="submission" date="2019-11" db="EMBL/GenBank/DDBJ databases">
        <authorList>
            <person name="Dong K."/>
        </authorList>
    </citation>
    <scope>NUCLEOTIDE SEQUENCE [LARGE SCALE GENOMIC DNA]</scope>
    <source>
        <strain evidence="3 4">NBRC 111993</strain>
    </source>
</reference>
<feature type="region of interest" description="Disordered" evidence="1">
    <location>
        <begin position="1"/>
        <end position="41"/>
    </location>
</feature>
<gene>
    <name evidence="3" type="ORF">GL286_21500</name>
</gene>
<dbReference type="Pfam" id="PF06742">
    <property type="entry name" value="DUF1214"/>
    <property type="match status" value="1"/>
</dbReference>
<keyword evidence="4" id="KW-1185">Reference proteome</keyword>
<feature type="domain" description="DUF1214" evidence="2">
    <location>
        <begin position="49"/>
        <end position="131"/>
    </location>
</feature>
<dbReference type="OrthoDB" id="9777345at2"/>
<dbReference type="InterPro" id="IPR010621">
    <property type="entry name" value="DUF1214"/>
</dbReference>
<sequence length="149" mass="16200">CQHRGNGANSMARTACPKSSKGSSSETVSANFKPPPEQASPTFAHISRLPPGQLPPVNAFWSLTLYEMPQSLLYANPIDRYLINSPMLPSLKTDADGGVTLLIQHTAPFDRSNLLPAPEGPFFMAMRLYWPMSAALDGTWQTPKLEAGD</sequence>
<evidence type="ECO:0000313" key="4">
    <source>
        <dbReference type="Proteomes" id="UP000478183"/>
    </source>
</evidence>
<comment type="caution">
    <text evidence="3">The sequence shown here is derived from an EMBL/GenBank/DDBJ whole genome shotgun (WGS) entry which is preliminary data.</text>
</comment>
<protein>
    <submittedName>
        <fullName evidence="3">DUF1214 domain-containing protein</fullName>
    </submittedName>
</protein>
<accession>A0A6L6JK65</accession>
<dbReference type="SUPFAM" id="SSF160935">
    <property type="entry name" value="VPA0735-like"/>
    <property type="match status" value="1"/>
</dbReference>